<accession>A0ABS9T267</accession>
<keyword evidence="3" id="KW-0812">Transmembrane</keyword>
<dbReference type="EMBL" id="JAKWJU010000002">
    <property type="protein sequence ID" value="MCH6162607.1"/>
    <property type="molecule type" value="Genomic_DNA"/>
</dbReference>
<dbReference type="RefSeq" id="WP_241061534.1">
    <property type="nucleotide sequence ID" value="NZ_JAKWJU010000002.1"/>
</dbReference>
<keyword evidence="2 3" id="KW-0472">Membrane</keyword>
<keyword evidence="3" id="KW-1133">Transmembrane helix</keyword>
<evidence type="ECO:0000256" key="1">
    <source>
        <dbReference type="ARBA" id="ARBA00004370"/>
    </source>
</evidence>
<comment type="caution">
    <text evidence="4">The sequence shown here is derived from an EMBL/GenBank/DDBJ whole genome shotgun (WGS) entry which is preliminary data.</text>
</comment>
<dbReference type="Proteomes" id="UP001166784">
    <property type="component" value="Unassembled WGS sequence"/>
</dbReference>
<gene>
    <name evidence="4" type="ORF">MMA15_20110</name>
</gene>
<keyword evidence="5" id="KW-1185">Reference proteome</keyword>
<feature type="transmembrane region" description="Helical" evidence="3">
    <location>
        <begin position="27"/>
        <end position="50"/>
    </location>
</feature>
<evidence type="ECO:0008006" key="6">
    <source>
        <dbReference type="Google" id="ProtNLM"/>
    </source>
</evidence>
<protein>
    <recommendedName>
        <fullName evidence="6">Mce-associated membrane protein</fullName>
    </recommendedName>
</protein>
<name>A0ABS9T267_9ACTN</name>
<dbReference type="PANTHER" id="PTHR37042:SF4">
    <property type="entry name" value="OUTER MEMBRANE PROTEIN RV1973"/>
    <property type="match status" value="1"/>
</dbReference>
<reference evidence="4" key="1">
    <citation type="submission" date="2022-03" db="EMBL/GenBank/DDBJ databases">
        <authorList>
            <person name="Santos J.D.N."/>
            <person name="Kallscheuer N."/>
            <person name="Jogler C."/>
            <person name="Lage O.M."/>
        </authorList>
    </citation>
    <scope>NUCLEOTIDE SEQUENCE</scope>
    <source>
        <strain evidence="4">M600PL45_2</strain>
    </source>
</reference>
<evidence type="ECO:0000313" key="5">
    <source>
        <dbReference type="Proteomes" id="UP001166784"/>
    </source>
</evidence>
<evidence type="ECO:0000256" key="2">
    <source>
        <dbReference type="ARBA" id="ARBA00023136"/>
    </source>
</evidence>
<reference evidence="4" key="2">
    <citation type="journal article" date="2023" name="Int. J. Syst. Evol. Microbiol.">
        <title>Streptomyces marispadix sp. nov., isolated from marine beach sediment of the Northern Coast of Portugal.</title>
        <authorList>
            <person name="dos Santos J.D.N."/>
            <person name="Vitorino I.R."/>
            <person name="Kallscheuer N."/>
            <person name="Srivastava A."/>
            <person name="Krautwurst S."/>
            <person name="Marz M."/>
            <person name="Jogler C."/>
            <person name="Lobo Da Cunha A."/>
            <person name="Catita J."/>
            <person name="Goncalves H."/>
            <person name="Gonzalez I."/>
            <person name="Reyes F."/>
            <person name="Lage O.M."/>
        </authorList>
    </citation>
    <scope>NUCLEOTIDE SEQUENCE</scope>
    <source>
        <strain evidence="4">M600PL45_2</strain>
    </source>
</reference>
<evidence type="ECO:0000313" key="4">
    <source>
        <dbReference type="EMBL" id="MCH6162607.1"/>
    </source>
</evidence>
<proteinExistence type="predicted"/>
<comment type="subcellular location">
    <subcellularLocation>
        <location evidence="1">Membrane</location>
    </subcellularLocation>
</comment>
<evidence type="ECO:0000256" key="3">
    <source>
        <dbReference type="SAM" id="Phobius"/>
    </source>
</evidence>
<dbReference type="PANTHER" id="PTHR37042">
    <property type="entry name" value="OUTER MEMBRANE PROTEIN RV1973"/>
    <property type="match status" value="1"/>
</dbReference>
<sequence>MAARWTHGMTRTATRLATRLDGTGRTITATIAAAAVALLALSGYFAYQLYGQHQEEQRRQDVLSAARQTAVNFTSLHYKTYKSDSRNVLKGATGRFKKQFSAQTEELTKLVTRNKSVSKGQVLEAGVVRADEKTARVLVVADSTVKNVSTPEGQTRNYRLQLDLAHEHGRWLTSDVEFVA</sequence>
<organism evidence="4 5">
    <name type="scientific">Streptomyces marispadix</name>
    <dbReference type="NCBI Taxonomy" id="2922868"/>
    <lineage>
        <taxon>Bacteria</taxon>
        <taxon>Bacillati</taxon>
        <taxon>Actinomycetota</taxon>
        <taxon>Actinomycetes</taxon>
        <taxon>Kitasatosporales</taxon>
        <taxon>Streptomycetaceae</taxon>
        <taxon>Streptomyces</taxon>
    </lineage>
</organism>